<evidence type="ECO:0000313" key="1">
    <source>
        <dbReference type="EMBL" id="QKE27428.1"/>
    </source>
</evidence>
<accession>A0A6M8EFP2</accession>
<reference evidence="1 2" key="1">
    <citation type="submission" date="2019-08" db="EMBL/GenBank/DDBJ databases">
        <title>Complete genome sequence of Arcobacter acticola.</title>
        <authorList>
            <person name="Miller W."/>
        </authorList>
    </citation>
    <scope>NUCLEOTIDE SEQUENCE [LARGE SCALE GENOMIC DNA]</scope>
    <source>
        <strain evidence="1 2">KCTC 52212</strain>
    </source>
</reference>
<dbReference type="EMBL" id="CP042652">
    <property type="protein sequence ID" value="QKE27428.1"/>
    <property type="molecule type" value="Genomic_DNA"/>
</dbReference>
<name>A0A6M8EFP2_9BACT</name>
<protein>
    <submittedName>
        <fullName evidence="1">Uncharacterized protein</fullName>
    </submittedName>
</protein>
<dbReference type="AlphaFoldDB" id="A0A6M8EFP2"/>
<dbReference type="KEGG" id="paco:AACT_0197"/>
<keyword evidence="2" id="KW-1185">Reference proteome</keyword>
<proteinExistence type="predicted"/>
<dbReference type="Proteomes" id="UP000503483">
    <property type="component" value="Chromosome"/>
</dbReference>
<evidence type="ECO:0000313" key="2">
    <source>
        <dbReference type="Proteomes" id="UP000503483"/>
    </source>
</evidence>
<dbReference type="RefSeq" id="WP_172124134.1">
    <property type="nucleotide sequence ID" value="NZ_CP042652.1"/>
</dbReference>
<organism evidence="1 2">
    <name type="scientific">Arcobacter acticola</name>
    <dbReference type="NCBI Taxonomy" id="1849015"/>
    <lineage>
        <taxon>Bacteria</taxon>
        <taxon>Pseudomonadati</taxon>
        <taxon>Campylobacterota</taxon>
        <taxon>Epsilonproteobacteria</taxon>
        <taxon>Campylobacterales</taxon>
        <taxon>Arcobacteraceae</taxon>
        <taxon>Arcobacter</taxon>
    </lineage>
</organism>
<gene>
    <name evidence="1" type="ORF">AACT_0197</name>
</gene>
<sequence>MKISKLSTLLKVWLKNNSFSMADICTNSKFEKFKENNIEEQVFKLDLFTRSDSETIPR</sequence>